<reference evidence="12 13" key="1">
    <citation type="submission" date="2015-08" db="EMBL/GenBank/DDBJ databases">
        <title>Complete genome sequence of Rufibacter tibetensis strain 1351t, a radiation-resistant bacterium from tibet plateau.</title>
        <authorList>
            <person name="Dai J."/>
        </authorList>
    </citation>
    <scope>NUCLEOTIDE SEQUENCE [LARGE SCALE GENOMIC DNA]</scope>
    <source>
        <strain evidence="12 13">1351</strain>
    </source>
</reference>
<evidence type="ECO:0000256" key="4">
    <source>
        <dbReference type="ARBA" id="ARBA00022692"/>
    </source>
</evidence>
<keyword evidence="5" id="KW-0864">Zinc transport</keyword>
<organism evidence="12 13">
    <name type="scientific">Rufibacter tibetensis</name>
    <dbReference type="NCBI Taxonomy" id="512763"/>
    <lineage>
        <taxon>Bacteria</taxon>
        <taxon>Pseudomonadati</taxon>
        <taxon>Bacteroidota</taxon>
        <taxon>Cytophagia</taxon>
        <taxon>Cytophagales</taxon>
        <taxon>Hymenobacteraceae</taxon>
        <taxon>Rufibacter</taxon>
    </lineage>
</organism>
<proteinExistence type="inferred from homology"/>
<keyword evidence="7" id="KW-0406">Ion transport</keyword>
<name>A0A0P0C351_9BACT</name>
<keyword evidence="8 9" id="KW-0472">Membrane</keyword>
<dbReference type="Proteomes" id="UP000061382">
    <property type="component" value="Chromosome"/>
</dbReference>
<sequence>MAHSHSHGHSHAHQGHHYGHGLPASDHLNRAFVLGIGLNILYVIVEAGAGWWYNSLALLTDAGHNFTDVISLLLAFFALKLSQRKPTDRFTYGYGKSTTLVSLLNAVLLLLAVGAIGWEAIERLGTAPALNGTAISLVSGIGIIINAGTALLFFRDKDHDINVKGAYLHMAADALVSLGVVIAGLVMYYTGWFWVDALMSLIIVAIIVWSTWGLLVESLRLTLDAVPHGIDLAAIRAYLLEVPGVAEVHDLHVWAMSSTENSLTAHLVVEDTYSDHQLSQIRADLRDHFYIPHVTLQVERGPEALTCAEAGVCH</sequence>
<dbReference type="InterPro" id="IPR050681">
    <property type="entry name" value="CDF/SLC30A"/>
</dbReference>
<gene>
    <name evidence="12" type="ORF">DC20_11400</name>
</gene>
<evidence type="ECO:0000256" key="1">
    <source>
        <dbReference type="ARBA" id="ARBA00004141"/>
    </source>
</evidence>
<evidence type="ECO:0000259" key="11">
    <source>
        <dbReference type="Pfam" id="PF16916"/>
    </source>
</evidence>
<protein>
    <recommendedName>
        <fullName evidence="14">Cobalt transporter</fullName>
    </recommendedName>
</protein>
<keyword evidence="4 9" id="KW-0812">Transmembrane</keyword>
<feature type="domain" description="Cation efflux protein cytoplasmic" evidence="11">
    <location>
        <begin position="227"/>
        <end position="299"/>
    </location>
</feature>
<dbReference type="SUPFAM" id="SSF161111">
    <property type="entry name" value="Cation efflux protein transmembrane domain-like"/>
    <property type="match status" value="1"/>
</dbReference>
<dbReference type="EMBL" id="CP012643">
    <property type="protein sequence ID" value="ALI99463.1"/>
    <property type="molecule type" value="Genomic_DNA"/>
</dbReference>
<dbReference type="NCBIfam" id="TIGR01297">
    <property type="entry name" value="CDF"/>
    <property type="match status" value="1"/>
</dbReference>
<keyword evidence="3" id="KW-0813">Transport</keyword>
<comment type="similarity">
    <text evidence="2">Belongs to the cation diffusion facilitator (CDF) transporter (TC 2.A.4) family. SLC30A subfamily.</text>
</comment>
<dbReference type="PANTHER" id="PTHR11562:SF17">
    <property type="entry name" value="RE54080P-RELATED"/>
    <property type="match status" value="1"/>
</dbReference>
<keyword evidence="13" id="KW-1185">Reference proteome</keyword>
<dbReference type="Pfam" id="PF16916">
    <property type="entry name" value="ZT_dimer"/>
    <property type="match status" value="1"/>
</dbReference>
<feature type="transmembrane region" description="Helical" evidence="9">
    <location>
        <begin position="192"/>
        <end position="215"/>
    </location>
</feature>
<dbReference type="SUPFAM" id="SSF160240">
    <property type="entry name" value="Cation efflux protein cytoplasmic domain-like"/>
    <property type="match status" value="1"/>
</dbReference>
<dbReference type="InterPro" id="IPR036837">
    <property type="entry name" value="Cation_efflux_CTD_sf"/>
</dbReference>
<evidence type="ECO:0000256" key="9">
    <source>
        <dbReference type="SAM" id="Phobius"/>
    </source>
</evidence>
<dbReference type="Pfam" id="PF01545">
    <property type="entry name" value="Cation_efflux"/>
    <property type="match status" value="1"/>
</dbReference>
<dbReference type="PATRIC" id="fig|512763.3.peg.2507"/>
<dbReference type="InterPro" id="IPR002524">
    <property type="entry name" value="Cation_efflux"/>
</dbReference>
<feature type="transmembrane region" description="Helical" evidence="9">
    <location>
        <begin position="133"/>
        <end position="154"/>
    </location>
</feature>
<evidence type="ECO:0000256" key="2">
    <source>
        <dbReference type="ARBA" id="ARBA00008873"/>
    </source>
</evidence>
<dbReference type="OrthoDB" id="9809646at2"/>
<dbReference type="Gene3D" id="1.20.1510.10">
    <property type="entry name" value="Cation efflux protein transmembrane domain"/>
    <property type="match status" value="1"/>
</dbReference>
<feature type="transmembrane region" description="Helical" evidence="9">
    <location>
        <begin position="31"/>
        <end position="53"/>
    </location>
</feature>
<dbReference type="GO" id="GO:0005385">
    <property type="term" value="F:zinc ion transmembrane transporter activity"/>
    <property type="evidence" value="ECO:0007669"/>
    <property type="project" value="TreeGrafter"/>
</dbReference>
<evidence type="ECO:0000313" key="12">
    <source>
        <dbReference type="EMBL" id="ALI99463.1"/>
    </source>
</evidence>
<feature type="transmembrane region" description="Helical" evidence="9">
    <location>
        <begin position="65"/>
        <end position="82"/>
    </location>
</feature>
<evidence type="ECO:0000256" key="5">
    <source>
        <dbReference type="ARBA" id="ARBA00022906"/>
    </source>
</evidence>
<dbReference type="GO" id="GO:0005886">
    <property type="term" value="C:plasma membrane"/>
    <property type="evidence" value="ECO:0007669"/>
    <property type="project" value="TreeGrafter"/>
</dbReference>
<feature type="domain" description="Cation efflux protein transmembrane" evidence="10">
    <location>
        <begin position="34"/>
        <end position="220"/>
    </location>
</feature>
<dbReference type="InterPro" id="IPR027469">
    <property type="entry name" value="Cation_efflux_TMD_sf"/>
</dbReference>
<dbReference type="AlphaFoldDB" id="A0A0P0C351"/>
<evidence type="ECO:0000259" key="10">
    <source>
        <dbReference type="Pfam" id="PF01545"/>
    </source>
</evidence>
<accession>A0A0P0C351</accession>
<evidence type="ECO:0000313" key="13">
    <source>
        <dbReference type="Proteomes" id="UP000061382"/>
    </source>
</evidence>
<keyword evidence="6 9" id="KW-1133">Transmembrane helix</keyword>
<feature type="transmembrane region" description="Helical" evidence="9">
    <location>
        <begin position="166"/>
        <end position="186"/>
    </location>
</feature>
<evidence type="ECO:0000256" key="3">
    <source>
        <dbReference type="ARBA" id="ARBA00022448"/>
    </source>
</evidence>
<dbReference type="KEGG" id="rti:DC20_11400"/>
<comment type="subcellular location">
    <subcellularLocation>
        <location evidence="1">Membrane</location>
        <topology evidence="1">Multi-pass membrane protein</topology>
    </subcellularLocation>
</comment>
<evidence type="ECO:0000256" key="6">
    <source>
        <dbReference type="ARBA" id="ARBA00022989"/>
    </source>
</evidence>
<keyword evidence="5" id="KW-0862">Zinc</keyword>
<dbReference type="RefSeq" id="WP_062543944.1">
    <property type="nucleotide sequence ID" value="NZ_CP012643.1"/>
</dbReference>
<feature type="transmembrane region" description="Helical" evidence="9">
    <location>
        <begin position="103"/>
        <end position="121"/>
    </location>
</feature>
<dbReference type="PANTHER" id="PTHR11562">
    <property type="entry name" value="CATION EFFLUX PROTEIN/ ZINC TRANSPORTER"/>
    <property type="match status" value="1"/>
</dbReference>
<evidence type="ECO:0008006" key="14">
    <source>
        <dbReference type="Google" id="ProtNLM"/>
    </source>
</evidence>
<dbReference type="InterPro" id="IPR027470">
    <property type="entry name" value="Cation_efflux_CTD"/>
</dbReference>
<evidence type="ECO:0000256" key="8">
    <source>
        <dbReference type="ARBA" id="ARBA00023136"/>
    </source>
</evidence>
<evidence type="ECO:0000256" key="7">
    <source>
        <dbReference type="ARBA" id="ARBA00023065"/>
    </source>
</evidence>
<dbReference type="STRING" id="512763.DC20_11400"/>
<dbReference type="InterPro" id="IPR058533">
    <property type="entry name" value="Cation_efflux_TM"/>
</dbReference>